<keyword evidence="2" id="KW-1185">Reference proteome</keyword>
<dbReference type="Proteomes" id="UP000048965">
    <property type="component" value="Unassembled WGS sequence"/>
</dbReference>
<dbReference type="EMBL" id="BBNO01000011">
    <property type="protein sequence ID" value="GAO12625.1"/>
    <property type="molecule type" value="Genomic_DNA"/>
</dbReference>
<accession>A0A0P4RHC0</accession>
<protein>
    <submittedName>
        <fullName evidence="1">Uncharacterized protein</fullName>
    </submittedName>
</protein>
<reference evidence="1 2" key="2">
    <citation type="journal article" date="2015" name="Stand. Genomic Sci.">
        <title>Draft genome sequence of marine-derived Streptomyces sp. TP-A0598, a producer of anti-MRSA antibiotic lydicamycins.</title>
        <authorList>
            <person name="Komaki H."/>
            <person name="Ichikawa N."/>
            <person name="Hosoyama A."/>
            <person name="Fujita N."/>
            <person name="Igarashi Y."/>
        </authorList>
    </citation>
    <scope>NUCLEOTIDE SEQUENCE [LARGE SCALE GENOMIC DNA]</scope>
    <source>
        <strain evidence="1 2">NBRC 110027</strain>
    </source>
</reference>
<proteinExistence type="predicted"/>
<name>A0A0P4RHC0_9ACTN</name>
<dbReference type="AlphaFoldDB" id="A0A0P4RHC0"/>
<reference evidence="2" key="1">
    <citation type="submission" date="2014-09" db="EMBL/GenBank/DDBJ databases">
        <title>Whole genome shotgun sequence of Streptomyces sp. NBRC 110027.</title>
        <authorList>
            <person name="Komaki H."/>
            <person name="Ichikawa N."/>
            <person name="Katano-Makiyama Y."/>
            <person name="Hosoyama A."/>
            <person name="Hashimoto M."/>
            <person name="Uohara A."/>
            <person name="Kitahashi Y."/>
            <person name="Ohji S."/>
            <person name="Kimura A."/>
            <person name="Yamazoe A."/>
            <person name="Igarashi Y."/>
            <person name="Fujita N."/>
        </authorList>
    </citation>
    <scope>NUCLEOTIDE SEQUENCE [LARGE SCALE GENOMIC DNA]</scope>
    <source>
        <strain evidence="2">NBRC 110027</strain>
    </source>
</reference>
<comment type="caution">
    <text evidence="1">The sequence shown here is derived from an EMBL/GenBank/DDBJ whole genome shotgun (WGS) entry which is preliminary data.</text>
</comment>
<organism evidence="1 2">
    <name type="scientific">Streptomyces lydicamycinicus</name>
    <dbReference type="NCBI Taxonomy" id="1546107"/>
    <lineage>
        <taxon>Bacteria</taxon>
        <taxon>Bacillati</taxon>
        <taxon>Actinomycetota</taxon>
        <taxon>Actinomycetes</taxon>
        <taxon>Kitasatosporales</taxon>
        <taxon>Streptomycetaceae</taxon>
        <taxon>Streptomyces</taxon>
    </lineage>
</organism>
<evidence type="ECO:0000313" key="2">
    <source>
        <dbReference type="Proteomes" id="UP000048965"/>
    </source>
</evidence>
<gene>
    <name evidence="1" type="ORF">TPA0598_11_01860</name>
</gene>
<evidence type="ECO:0000313" key="1">
    <source>
        <dbReference type="EMBL" id="GAO12625.1"/>
    </source>
</evidence>
<sequence length="70" mass="7312">METAALGDEGEGLVAHAAVVHIYELGVCAAFAVLTEPMFAPLSELPRKSGDLGIEGKVPRVGLEPTLYGF</sequence>